<proteinExistence type="predicted"/>
<keyword evidence="2" id="KW-1185">Reference proteome</keyword>
<dbReference type="PANTHER" id="PTHR46364">
    <property type="entry name" value="OS08G0421900 PROTEIN"/>
    <property type="match status" value="1"/>
</dbReference>
<dbReference type="Gene3D" id="2.30.30.490">
    <property type="match status" value="1"/>
</dbReference>
<name>A0A9E7F5C8_9LILI</name>
<sequence length="267" mass="29000">GIESRALSPPLPSPRLGYHLPSVGPSPHSLCPATKQGIQNGPSASITAAAERVVWLISDGKLYLVVKTKPGGKDLDSDTIRGTNNKVVKAGDCVLMRPAESEKPPFFHGAKELILSGHFDVQSAHTIECERVVHAFKKYTKLENVGADDHFCRFEYKAADGAFTPDHHTSVNCYLALGCCKREMPYNSGDLMVLCEGCEDRKATFSYALLYCFLLGSSSSPIGMPPLLPLPFPPPSLLSPSLRGRGGVDECQQISIIDIRYLLNTKN</sequence>
<protein>
    <submittedName>
        <fullName evidence="1">BAH</fullName>
    </submittedName>
</protein>
<accession>A0A9E7F5C8</accession>
<reference evidence="1" key="1">
    <citation type="submission" date="2022-05" db="EMBL/GenBank/DDBJ databases">
        <title>The Musa troglodytarum L. genome provides insights into the mechanism of non-climacteric behaviour and enrichment of carotenoids.</title>
        <authorList>
            <person name="Wang J."/>
        </authorList>
    </citation>
    <scope>NUCLEOTIDE SEQUENCE</scope>
    <source>
        <tissue evidence="1">Leaf</tissue>
    </source>
</reference>
<dbReference type="InterPro" id="IPR043151">
    <property type="entry name" value="BAH_sf"/>
</dbReference>
<dbReference type="Proteomes" id="UP001055439">
    <property type="component" value="Chromosome 2"/>
</dbReference>
<evidence type="ECO:0000313" key="2">
    <source>
        <dbReference type="Proteomes" id="UP001055439"/>
    </source>
</evidence>
<dbReference type="AlphaFoldDB" id="A0A9E7F5C8"/>
<gene>
    <name evidence="1" type="ORF">MUK42_28520</name>
</gene>
<feature type="non-terminal residue" evidence="1">
    <location>
        <position position="1"/>
    </location>
</feature>
<evidence type="ECO:0000313" key="1">
    <source>
        <dbReference type="EMBL" id="URD89739.1"/>
    </source>
</evidence>
<dbReference type="OrthoDB" id="2019149at2759"/>
<dbReference type="EMBL" id="CP097504">
    <property type="protein sequence ID" value="URD89739.1"/>
    <property type="molecule type" value="Genomic_DNA"/>
</dbReference>
<organism evidence="1 2">
    <name type="scientific">Musa troglodytarum</name>
    <name type="common">fe'i banana</name>
    <dbReference type="NCBI Taxonomy" id="320322"/>
    <lineage>
        <taxon>Eukaryota</taxon>
        <taxon>Viridiplantae</taxon>
        <taxon>Streptophyta</taxon>
        <taxon>Embryophyta</taxon>
        <taxon>Tracheophyta</taxon>
        <taxon>Spermatophyta</taxon>
        <taxon>Magnoliopsida</taxon>
        <taxon>Liliopsida</taxon>
        <taxon>Zingiberales</taxon>
        <taxon>Musaceae</taxon>
        <taxon>Musa</taxon>
    </lineage>
</organism>